<accession>A0A067NWE3</accession>
<organism evidence="2 3">
    <name type="scientific">Pleurotus ostreatus (strain PC15)</name>
    <name type="common">Oyster mushroom</name>
    <dbReference type="NCBI Taxonomy" id="1137138"/>
    <lineage>
        <taxon>Eukaryota</taxon>
        <taxon>Fungi</taxon>
        <taxon>Dikarya</taxon>
        <taxon>Basidiomycota</taxon>
        <taxon>Agaricomycotina</taxon>
        <taxon>Agaricomycetes</taxon>
        <taxon>Agaricomycetidae</taxon>
        <taxon>Agaricales</taxon>
        <taxon>Pleurotineae</taxon>
        <taxon>Pleurotaceae</taxon>
        <taxon>Pleurotus</taxon>
    </lineage>
</organism>
<evidence type="ECO:0000313" key="3">
    <source>
        <dbReference type="Proteomes" id="UP000027073"/>
    </source>
</evidence>
<name>A0A067NWE3_PLEO1</name>
<dbReference type="SUPFAM" id="SSF54695">
    <property type="entry name" value="POZ domain"/>
    <property type="match status" value="1"/>
</dbReference>
<dbReference type="AlphaFoldDB" id="A0A067NWE3"/>
<dbReference type="InterPro" id="IPR000210">
    <property type="entry name" value="BTB/POZ_dom"/>
</dbReference>
<reference evidence="3" key="1">
    <citation type="journal article" date="2014" name="Proc. Natl. Acad. Sci. U.S.A.">
        <title>Extensive sampling of basidiomycete genomes demonstrates inadequacy of the white-rot/brown-rot paradigm for wood decay fungi.</title>
        <authorList>
            <person name="Riley R."/>
            <person name="Salamov A.A."/>
            <person name="Brown D.W."/>
            <person name="Nagy L.G."/>
            <person name="Floudas D."/>
            <person name="Held B.W."/>
            <person name="Levasseur A."/>
            <person name="Lombard V."/>
            <person name="Morin E."/>
            <person name="Otillar R."/>
            <person name="Lindquist E.A."/>
            <person name="Sun H."/>
            <person name="LaButti K.M."/>
            <person name="Schmutz J."/>
            <person name="Jabbour D."/>
            <person name="Luo H."/>
            <person name="Baker S.E."/>
            <person name="Pisabarro A.G."/>
            <person name="Walton J.D."/>
            <person name="Blanchette R.A."/>
            <person name="Henrissat B."/>
            <person name="Martin F."/>
            <person name="Cullen D."/>
            <person name="Hibbett D.S."/>
            <person name="Grigoriev I.V."/>
        </authorList>
    </citation>
    <scope>NUCLEOTIDE SEQUENCE [LARGE SCALE GENOMIC DNA]</scope>
    <source>
        <strain evidence="3">PC15</strain>
    </source>
</reference>
<proteinExistence type="predicted"/>
<evidence type="ECO:0000259" key="1">
    <source>
        <dbReference type="PROSITE" id="PS50097"/>
    </source>
</evidence>
<gene>
    <name evidence="2" type="ORF">PLEOSDRAFT_1104615</name>
</gene>
<dbReference type="Gene3D" id="3.30.710.10">
    <property type="entry name" value="Potassium Channel Kv1.1, Chain A"/>
    <property type="match status" value="1"/>
</dbReference>
<feature type="domain" description="BTB" evidence="1">
    <location>
        <begin position="31"/>
        <end position="98"/>
    </location>
</feature>
<dbReference type="OrthoDB" id="3238622at2759"/>
<dbReference type="PROSITE" id="PS50097">
    <property type="entry name" value="BTB"/>
    <property type="match status" value="1"/>
</dbReference>
<dbReference type="STRING" id="1137138.A0A067NWE3"/>
<dbReference type="Pfam" id="PF00651">
    <property type="entry name" value="BTB"/>
    <property type="match status" value="1"/>
</dbReference>
<protein>
    <recommendedName>
        <fullName evidence="1">BTB domain-containing protein</fullName>
    </recommendedName>
</protein>
<dbReference type="EMBL" id="KL198008">
    <property type="protein sequence ID" value="KDQ27941.1"/>
    <property type="molecule type" value="Genomic_DNA"/>
</dbReference>
<dbReference type="SMART" id="SM00225">
    <property type="entry name" value="BTB"/>
    <property type="match status" value="1"/>
</dbReference>
<evidence type="ECO:0000313" key="2">
    <source>
        <dbReference type="EMBL" id="KDQ27941.1"/>
    </source>
</evidence>
<dbReference type="Proteomes" id="UP000027073">
    <property type="component" value="Unassembled WGS sequence"/>
</dbReference>
<dbReference type="VEuPathDB" id="FungiDB:PLEOSDRAFT_1104615"/>
<dbReference type="CDD" id="cd18186">
    <property type="entry name" value="BTB_POZ_ZBTB_KLHL-like"/>
    <property type="match status" value="1"/>
</dbReference>
<sequence>MQAEESVPESLAPNVDCDVKLLHPAFSSPDADVILGTDGAMFRVHSYTLRTTSGWFRSMFSLPQTTPSANSNAPATTQNEIIYMEEDAKTLELVLRIICGLPVPQVDSYDMIDALLFAAEKYDIPAVMSIVRIMVMTPTLLSEPFRLYIVACRFGWDHEAKLASTQTLSYNLLDKEMRPLLQRLSANALLDLLELHRTRREGLRQRLNEPPFVAGGTASCSSCNGLIDYHTWRELKYKIILEMDARPLGDTVLENGLQSWPEAHACWSAKCPNKDCDRFLYDKAETIRVISDCIKSLPKSI</sequence>
<dbReference type="InterPro" id="IPR011333">
    <property type="entry name" value="SKP1/BTB/POZ_sf"/>
</dbReference>
<dbReference type="HOGENOM" id="CLU_052397_2_1_1"/>
<dbReference type="InParanoid" id="A0A067NWE3"/>